<organism evidence="1 2">
    <name type="scientific">Vreelandella sulfidaeris</name>
    <dbReference type="NCBI Taxonomy" id="115553"/>
    <lineage>
        <taxon>Bacteria</taxon>
        <taxon>Pseudomonadati</taxon>
        <taxon>Pseudomonadota</taxon>
        <taxon>Gammaproteobacteria</taxon>
        <taxon>Oceanospirillales</taxon>
        <taxon>Halomonadaceae</taxon>
        <taxon>Vreelandella</taxon>
    </lineage>
</organism>
<protein>
    <submittedName>
        <fullName evidence="1">Uncharacterized protein</fullName>
    </submittedName>
</protein>
<dbReference type="KEGG" id="hsr:HSBAA_42400"/>
<dbReference type="Gene3D" id="3.40.50.1980">
    <property type="entry name" value="Nitrogenase molybdenum iron protein domain"/>
    <property type="match status" value="1"/>
</dbReference>
<dbReference type="SUPFAM" id="SSF53807">
    <property type="entry name" value="Helical backbone' metal receptor"/>
    <property type="match status" value="1"/>
</dbReference>
<dbReference type="EMBL" id="AP019514">
    <property type="protein sequence ID" value="BBI62934.1"/>
    <property type="molecule type" value="Genomic_DNA"/>
</dbReference>
<evidence type="ECO:0000313" key="1">
    <source>
        <dbReference type="EMBL" id="BBI62934.1"/>
    </source>
</evidence>
<dbReference type="Proteomes" id="UP000320231">
    <property type="component" value="Chromosome"/>
</dbReference>
<accession>A0A455UJ01</accession>
<sequence>MGLNNETQGSAQAMAKMSEHLGENRPPALLYESTTPSIHMDALSRETSLPWQGHCMSTH</sequence>
<evidence type="ECO:0000313" key="2">
    <source>
        <dbReference type="Proteomes" id="UP000320231"/>
    </source>
</evidence>
<gene>
    <name evidence="1" type="ORF">HSBAA_42400</name>
</gene>
<name>A0A455UJ01_9GAMM</name>
<dbReference type="AlphaFoldDB" id="A0A455UJ01"/>
<reference evidence="1 2" key="1">
    <citation type="journal article" date="2019" name="Microbiol. Resour. Announc.">
        <title>Complete Genome Sequence of Halomonas sulfidaeris Strain Esulfide1 Isolated from a Metal Sulfide Rock at a Depth of 2,200 Meters, Obtained Using Nanopore Sequencing.</title>
        <authorList>
            <person name="Saito M."/>
            <person name="Nishigata A."/>
            <person name="Galipon J."/>
            <person name="Arakawa K."/>
        </authorList>
    </citation>
    <scope>NUCLEOTIDE SEQUENCE [LARGE SCALE GENOMIC DNA]</scope>
    <source>
        <strain evidence="1 2">ATCC BAA-803</strain>
    </source>
</reference>
<proteinExistence type="predicted"/>